<dbReference type="GO" id="GO:0009279">
    <property type="term" value="C:cell outer membrane"/>
    <property type="evidence" value="ECO:0007669"/>
    <property type="project" value="UniProtKB-SubCell"/>
</dbReference>
<dbReference type="Proteomes" id="UP000546007">
    <property type="component" value="Unassembled WGS sequence"/>
</dbReference>
<gene>
    <name evidence="8" type="ORF">GGR14_001484</name>
</gene>
<evidence type="ECO:0008006" key="10">
    <source>
        <dbReference type="Google" id="ProtNLM"/>
    </source>
</evidence>
<evidence type="ECO:0000256" key="6">
    <source>
        <dbReference type="ARBA" id="ARBA00023237"/>
    </source>
</evidence>
<evidence type="ECO:0000313" key="9">
    <source>
        <dbReference type="Proteomes" id="UP000546007"/>
    </source>
</evidence>
<keyword evidence="4" id="KW-0472">Membrane</keyword>
<comment type="subcellular location">
    <subcellularLocation>
        <location evidence="1">Cell outer membrane</location>
    </subcellularLocation>
</comment>
<keyword evidence="7" id="KW-0449">Lipoprotein</keyword>
<keyword evidence="9" id="KW-1185">Reference proteome</keyword>
<evidence type="ECO:0000256" key="5">
    <source>
        <dbReference type="ARBA" id="ARBA00023139"/>
    </source>
</evidence>
<proteinExistence type="inferred from homology"/>
<evidence type="ECO:0000256" key="2">
    <source>
        <dbReference type="ARBA" id="ARBA00007248"/>
    </source>
</evidence>
<name>A0A7W6MYD6_9BACT</name>
<keyword evidence="6" id="KW-0998">Cell outer membrane</keyword>
<dbReference type="AlphaFoldDB" id="A0A7W6MYD6"/>
<dbReference type="EMBL" id="JACIES010000003">
    <property type="protein sequence ID" value="MBB4025700.1"/>
    <property type="molecule type" value="Genomic_DNA"/>
</dbReference>
<dbReference type="Pfam" id="PF08842">
    <property type="entry name" value="Mfa2"/>
    <property type="match status" value="1"/>
</dbReference>
<comment type="similarity">
    <text evidence="2">Belongs to the bacteroidetes fimbrillin superfamily. FimB/Mfa2 family.</text>
</comment>
<keyword evidence="5" id="KW-0564">Palmitate</keyword>
<evidence type="ECO:0000256" key="3">
    <source>
        <dbReference type="ARBA" id="ARBA00022729"/>
    </source>
</evidence>
<evidence type="ECO:0000313" key="8">
    <source>
        <dbReference type="EMBL" id="MBB4025700.1"/>
    </source>
</evidence>
<evidence type="ECO:0000256" key="7">
    <source>
        <dbReference type="ARBA" id="ARBA00023288"/>
    </source>
</evidence>
<evidence type="ECO:0000256" key="4">
    <source>
        <dbReference type="ARBA" id="ARBA00023136"/>
    </source>
</evidence>
<evidence type="ECO:0000256" key="1">
    <source>
        <dbReference type="ARBA" id="ARBA00004442"/>
    </source>
</evidence>
<dbReference type="RefSeq" id="WP_151412218.1">
    <property type="nucleotide sequence ID" value="NZ_AP028155.1"/>
</dbReference>
<dbReference type="GeneID" id="93100217"/>
<protein>
    <recommendedName>
        <fullName evidence="10">FimB/Mfa2 family fimbrial subunit</fullName>
    </recommendedName>
</protein>
<dbReference type="InterPro" id="IPR014941">
    <property type="entry name" value="FimB/Mfa2/Mfa3"/>
</dbReference>
<sequence>MKRDRRRWTRLAFGGLLWACCWGCVKDELHNTPYPDLGTVMVAADWSGRSSDAAVPGTWELYVDGVDGAGVVVEKEGATCGLHDPGKHDLVAFNRAEGVGFRDSVAVVEVLADGTLEPLPGFLFTGTGTVDAVADDTTRVTLRMRQRTRTLELVLKLSPGDAGRVEAVEAGLTGIASLLDVRTGEVPAGAVGTVAPVFGSVTGGEGFAARVRLLGVVAGEKQVLTLAIRMAGGRVERVVTDLTGALARFGDGVEPLVLDATLELPAAGEVGAVIEGWKVVENGEIEVI</sequence>
<accession>A0A7W6MYD6</accession>
<keyword evidence="3" id="KW-0732">Signal</keyword>
<comment type="caution">
    <text evidence="8">The sequence shown here is derived from an EMBL/GenBank/DDBJ whole genome shotgun (WGS) entry which is preliminary data.</text>
</comment>
<organism evidence="8 9">
    <name type="scientific">Butyricimonas faecihominis</name>
    <dbReference type="NCBI Taxonomy" id="1472416"/>
    <lineage>
        <taxon>Bacteria</taxon>
        <taxon>Pseudomonadati</taxon>
        <taxon>Bacteroidota</taxon>
        <taxon>Bacteroidia</taxon>
        <taxon>Bacteroidales</taxon>
        <taxon>Odoribacteraceae</taxon>
        <taxon>Butyricimonas</taxon>
    </lineage>
</organism>
<dbReference type="OrthoDB" id="1074969at2"/>
<reference evidence="8 9" key="1">
    <citation type="submission" date="2020-08" db="EMBL/GenBank/DDBJ databases">
        <title>Genomic Encyclopedia of Type Strains, Phase IV (KMG-IV): sequencing the most valuable type-strain genomes for metagenomic binning, comparative biology and taxonomic classification.</title>
        <authorList>
            <person name="Goeker M."/>
        </authorList>
    </citation>
    <scope>NUCLEOTIDE SEQUENCE [LARGE SCALE GENOMIC DNA]</scope>
    <source>
        <strain evidence="8 9">DSM 105721</strain>
    </source>
</reference>